<evidence type="ECO:0000259" key="3">
    <source>
        <dbReference type="Pfam" id="PF07727"/>
    </source>
</evidence>
<dbReference type="Pfam" id="PF07727">
    <property type="entry name" value="RVT_2"/>
    <property type="match status" value="1"/>
</dbReference>
<feature type="coiled-coil region" evidence="1">
    <location>
        <begin position="1075"/>
        <end position="1105"/>
    </location>
</feature>
<feature type="region of interest" description="Disordered" evidence="2">
    <location>
        <begin position="834"/>
        <end position="855"/>
    </location>
</feature>
<dbReference type="SUPFAM" id="SSF56672">
    <property type="entry name" value="DNA/RNA polymerases"/>
    <property type="match status" value="1"/>
</dbReference>
<proteinExistence type="predicted"/>
<dbReference type="EMBL" id="SZYD01000007">
    <property type="protein sequence ID" value="KAD5802473.1"/>
    <property type="molecule type" value="Genomic_DNA"/>
</dbReference>
<keyword evidence="5" id="KW-1185">Reference proteome</keyword>
<reference evidence="4 5" key="1">
    <citation type="submission" date="2019-05" db="EMBL/GenBank/DDBJ databases">
        <title>Mikania micrantha, genome provides insights into the molecular mechanism of rapid growth.</title>
        <authorList>
            <person name="Liu B."/>
        </authorList>
    </citation>
    <scope>NUCLEOTIDE SEQUENCE [LARGE SCALE GENOMIC DNA]</scope>
    <source>
        <strain evidence="4">NLD-2019</strain>
        <tissue evidence="4">Leaf</tissue>
    </source>
</reference>
<sequence>MAKFWPRPGPPKAGSSQGRVQPRQSPAKAKFSQGRSAKARFIGPVVRLDMSAARVWPACHGLWLPDGSVMMQAPRSRDFVKKRKSYAREKMGVDVGDENGAAKDFKVFQMDVKSAFLYGKIDEEIYVDDTIFGSTNESLYKDFEALLKPKFEMSQMGELTFFLGLQVMKTPTGIFINQSKYVNDILERFNFTDCKALGTPMSKTTSLGPDLEGEDVDQHLYRAMIGSLMYLTTSRYDIMFATFLCARFQANPKSSHMFAVKRIFRYLKGAPILGMWYPRNADFQFMAYTNSDYGGCNISKKSTSGGSKHSKTKHIEIRYHFIRDCVEKKLIHLVKVDTEHNLADLFTIAFDEGRFWLTLAFKYVSEANAFRRTFSWKISFRKPFSRKLVFHSKSPECHSASQLSRKTFFSDIPDLKIKCDSILNVDIRRSRYNFALTVKPVVYESPHQQFWCSCSIASSPNGRTLMAIIDAHPISISVETIFRHLHLNDAGGRVSFTRDEVAVTFSSLGYEGPLPSTTYSMGREEYATAMLERYEEDFTQHPVGNVDLWERTQGGKKFGIGSSDFSFIITGTPSSSPGSTPTYAEYQRSQEKGKSEKKQQTRVKNRAMKRDAKEISRLPEKVEEISIYAKHEDEEEGEQEKKTYEKRSNGDLLGLAVDDDDFQSPPPPKSTPKTGTSKSKFVEFDSTKRLRVRNPPKSLCEFLDILTAEQKSAVDDIGFSRRLFKINFLVVFNTIMAQMSQGSTTNMSFLTSLKQGADFKSFDWCSYIITCLNITKDKWNGKEHYNGPATFLTLLYAHHMNERSHPSKKRIPAISYSTFDSLMKLETTIGCKDNKMEKQASIQPEPNKKSTKRKMREEFEEKMNFQKGSDEILEPINEWKSRFSKYNKEEQNESSTQAEGDSFEDILCSQKSEDDALDLNQDEANVEDGENNFKRWMKNTEMLEHFETNVNVAQLAIEIVDNIRGRLHAKCAANVRKVQKIVSLYLEKESPALHKKIVNLKSKKLEKPWQTEKNFVDYGIFAMRHMETYMAKEMKEWKKDCGILEESSGKQHDQLLDLRYKYLSKILLSDINILHDEVTKEVKKFEELDEEVKNQMRRNARKRIQKRKTQD</sequence>
<feature type="compositionally biased region" description="Low complexity" evidence="2">
    <location>
        <begin position="571"/>
        <end position="582"/>
    </location>
</feature>
<dbReference type="PANTHER" id="PTHR11439">
    <property type="entry name" value="GAG-POL-RELATED RETROTRANSPOSON"/>
    <property type="match status" value="1"/>
</dbReference>
<dbReference type="AlphaFoldDB" id="A0A5N6P1R7"/>
<dbReference type="InterPro" id="IPR013103">
    <property type="entry name" value="RVT_2"/>
</dbReference>
<feature type="compositionally biased region" description="Basic and acidic residues" evidence="2">
    <location>
        <begin position="588"/>
        <end position="599"/>
    </location>
</feature>
<evidence type="ECO:0000256" key="1">
    <source>
        <dbReference type="SAM" id="Coils"/>
    </source>
</evidence>
<feature type="compositionally biased region" description="Basic and acidic residues" evidence="2">
    <location>
        <begin position="608"/>
        <end position="632"/>
    </location>
</feature>
<gene>
    <name evidence="4" type="ORF">E3N88_13833</name>
</gene>
<accession>A0A5N6P1R7</accession>
<evidence type="ECO:0000313" key="4">
    <source>
        <dbReference type="EMBL" id="KAD5802473.1"/>
    </source>
</evidence>
<feature type="compositionally biased region" description="Polar residues" evidence="2">
    <location>
        <begin position="14"/>
        <end position="24"/>
    </location>
</feature>
<organism evidence="4 5">
    <name type="scientific">Mikania micrantha</name>
    <name type="common">bitter vine</name>
    <dbReference type="NCBI Taxonomy" id="192012"/>
    <lineage>
        <taxon>Eukaryota</taxon>
        <taxon>Viridiplantae</taxon>
        <taxon>Streptophyta</taxon>
        <taxon>Embryophyta</taxon>
        <taxon>Tracheophyta</taxon>
        <taxon>Spermatophyta</taxon>
        <taxon>Magnoliopsida</taxon>
        <taxon>eudicotyledons</taxon>
        <taxon>Gunneridae</taxon>
        <taxon>Pentapetalae</taxon>
        <taxon>asterids</taxon>
        <taxon>campanulids</taxon>
        <taxon>Asterales</taxon>
        <taxon>Asteraceae</taxon>
        <taxon>Asteroideae</taxon>
        <taxon>Heliantheae alliance</taxon>
        <taxon>Eupatorieae</taxon>
        <taxon>Mikania</taxon>
    </lineage>
</organism>
<feature type="compositionally biased region" description="Basic and acidic residues" evidence="2">
    <location>
        <begin position="639"/>
        <end position="649"/>
    </location>
</feature>
<comment type="caution">
    <text evidence="4">The sequence shown here is derived from an EMBL/GenBank/DDBJ whole genome shotgun (WGS) entry which is preliminary data.</text>
</comment>
<dbReference type="CDD" id="cd09272">
    <property type="entry name" value="RNase_HI_RT_Ty1"/>
    <property type="match status" value="1"/>
</dbReference>
<name>A0A5N6P1R7_9ASTR</name>
<dbReference type="InterPro" id="IPR043502">
    <property type="entry name" value="DNA/RNA_pol_sf"/>
</dbReference>
<dbReference type="PANTHER" id="PTHR11439:SF463">
    <property type="entry name" value="REVERSE TRANSCRIPTASE TY1_COPIA-TYPE DOMAIN-CONTAINING PROTEIN"/>
    <property type="match status" value="1"/>
</dbReference>
<feature type="region of interest" description="Disordered" evidence="2">
    <location>
        <begin position="571"/>
        <end position="680"/>
    </location>
</feature>
<dbReference type="Proteomes" id="UP000326396">
    <property type="component" value="Linkage Group LG15"/>
</dbReference>
<feature type="region of interest" description="Disordered" evidence="2">
    <location>
        <begin position="1"/>
        <end position="35"/>
    </location>
</feature>
<dbReference type="OrthoDB" id="10692995at2759"/>
<evidence type="ECO:0000313" key="5">
    <source>
        <dbReference type="Proteomes" id="UP000326396"/>
    </source>
</evidence>
<protein>
    <recommendedName>
        <fullName evidence="3">Reverse transcriptase Ty1/copia-type domain-containing protein</fullName>
    </recommendedName>
</protein>
<evidence type="ECO:0000256" key="2">
    <source>
        <dbReference type="SAM" id="MobiDB-lite"/>
    </source>
</evidence>
<keyword evidence="1" id="KW-0175">Coiled coil</keyword>
<feature type="domain" description="Reverse transcriptase Ty1/copia-type" evidence="3">
    <location>
        <begin position="125"/>
        <end position="202"/>
    </location>
</feature>